<organism evidence="2 3">
    <name type="scientific">Egibacter rhizosphaerae</name>
    <dbReference type="NCBI Taxonomy" id="1670831"/>
    <lineage>
        <taxon>Bacteria</taxon>
        <taxon>Bacillati</taxon>
        <taxon>Actinomycetota</taxon>
        <taxon>Nitriliruptoria</taxon>
        <taxon>Egibacterales</taxon>
        <taxon>Egibacteraceae</taxon>
        <taxon>Egibacter</taxon>
    </lineage>
</organism>
<dbReference type="InterPro" id="IPR051922">
    <property type="entry name" value="Bact_Sporulation_Assoc"/>
</dbReference>
<dbReference type="AlphaFoldDB" id="A0A411YAS0"/>
<proteinExistence type="predicted"/>
<dbReference type="SUPFAM" id="SSF55486">
    <property type="entry name" value="Metalloproteases ('zincins'), catalytic domain"/>
    <property type="match status" value="1"/>
</dbReference>
<dbReference type="PANTHER" id="PTHR30032">
    <property type="entry name" value="N-ACETYLMURAMOYL-L-ALANINE AMIDASE-RELATED"/>
    <property type="match status" value="1"/>
</dbReference>
<sequence length="687" mass="71629">MTSSAEGRPHPGAGRRLRATPAAGATAIVLVLAVAVFGPAPPATAEEPGDEPSSEIVRVAGADRVETSVEAARAALAEREAPGALDTAVVARADDYPDALAGVPLAHGVDAPLLLTHGDRLAEPVAGFLDEHLADQATVVLLGGSAALDPTVAEALESEGREVLRLAGDDRHGTAAEIARAASDPSTISDRFDDQARGGEPETITLASGETFPDALALSVPAAANGWPLVLTREDELPAPTRELLDEWDVDRVELAGGERAVGEEVVDALEDLGLEVTRTAGAERYETSAALAERFHDHQTGDDTDPLVVATGEDFPDALTGGSLAAAGGGMLALSPADYPPRALGAVLLERTPESTTVLGGTTVLSDRAVDGLARLVGGVGRHVAEPELDPASGATVDLSEREAGRLSLEITDAHGTPTEDSTVKLHAGEQALDLDVQLDDERLTVELTELPEALDTRGEVEVRLSGTLHTREPGEAHGREEDVAGRAPLSGTFTLTAPPRTRTTPEGFEAVTGVGEIVGENGELLTYSLEYEPQAGVDPAGFVPAAAAILTDDERGWASQDAYRLQRVEPDDADIRVALTSPDTTDELCARAGLHTAGRYSCWNGEFAALNAMRWREGAEPFDGRPIEQYRAYLVNHEVGHGLGYGHHACPSQGAPAPVMKQQTISTGACVPNGWPYPQGPAGDP</sequence>
<evidence type="ECO:0000259" key="1">
    <source>
        <dbReference type="Pfam" id="PF11350"/>
    </source>
</evidence>
<dbReference type="Pfam" id="PF11350">
    <property type="entry name" value="DUF3152"/>
    <property type="match status" value="1"/>
</dbReference>
<dbReference type="EMBL" id="CP036402">
    <property type="protein sequence ID" value="QBI18277.1"/>
    <property type="molecule type" value="Genomic_DNA"/>
</dbReference>
<dbReference type="Pfam" id="PF04122">
    <property type="entry name" value="CW_binding_2"/>
    <property type="match status" value="3"/>
</dbReference>
<dbReference type="InterPro" id="IPR022603">
    <property type="entry name" value="DUF3152"/>
</dbReference>
<protein>
    <submittedName>
        <fullName evidence="2">DUF3152 domain-containing protein</fullName>
    </submittedName>
</protein>
<dbReference type="InterPro" id="IPR007253">
    <property type="entry name" value="Cell_wall-bd_2"/>
</dbReference>
<feature type="domain" description="DUF3152" evidence="1">
    <location>
        <begin position="502"/>
        <end position="669"/>
    </location>
</feature>
<dbReference type="OrthoDB" id="9779865at2"/>
<evidence type="ECO:0000313" key="3">
    <source>
        <dbReference type="Proteomes" id="UP000291469"/>
    </source>
</evidence>
<dbReference type="KEGG" id="erz:ER308_00945"/>
<keyword evidence="3" id="KW-1185">Reference proteome</keyword>
<dbReference type="PANTHER" id="PTHR30032:SF1">
    <property type="entry name" value="N-ACETYLMURAMOYL-L-ALANINE AMIDASE LYTC"/>
    <property type="match status" value="1"/>
</dbReference>
<name>A0A411YAS0_9ACTN</name>
<evidence type="ECO:0000313" key="2">
    <source>
        <dbReference type="EMBL" id="QBI18277.1"/>
    </source>
</evidence>
<accession>A0A411YAS0</accession>
<dbReference type="Proteomes" id="UP000291469">
    <property type="component" value="Chromosome"/>
</dbReference>
<dbReference type="RefSeq" id="WP_131153275.1">
    <property type="nucleotide sequence ID" value="NZ_CP036402.1"/>
</dbReference>
<reference evidence="2 3" key="1">
    <citation type="submission" date="2019-01" db="EMBL/GenBank/DDBJ databases">
        <title>Egibacter rhizosphaerae EGI 80759T.</title>
        <authorList>
            <person name="Chen D.-D."/>
            <person name="Tian Y."/>
            <person name="Jiao J.-Y."/>
            <person name="Zhang X.-T."/>
            <person name="Zhang Y.-G."/>
            <person name="Zhang Y."/>
            <person name="Xiao M."/>
            <person name="Shu W.-S."/>
            <person name="Li W.-J."/>
        </authorList>
    </citation>
    <scope>NUCLEOTIDE SEQUENCE [LARGE SCALE GENOMIC DNA]</scope>
    <source>
        <strain evidence="2 3">EGI 80759</strain>
    </source>
</reference>
<gene>
    <name evidence="2" type="ORF">ER308_00945</name>
</gene>